<dbReference type="InterPro" id="IPR006284">
    <property type="entry name" value="Glut_synth_pro"/>
</dbReference>
<evidence type="ECO:0000256" key="10">
    <source>
        <dbReference type="HAMAP-Rule" id="MF_00162"/>
    </source>
</evidence>
<dbReference type="EMBL" id="QGLT01000001">
    <property type="protein sequence ID" value="PXZ01707.1"/>
    <property type="molecule type" value="Genomic_DNA"/>
</dbReference>
<dbReference type="InterPro" id="IPR013815">
    <property type="entry name" value="ATP_grasp_subdomain_1"/>
</dbReference>
<protein>
    <recommendedName>
        <fullName evidence="10">Glutathione synthetase</fullName>
        <ecNumber evidence="10">6.3.2.3</ecNumber>
    </recommendedName>
    <alternativeName>
        <fullName evidence="10">GSH synthetase</fullName>
        <shortName evidence="10">GSH-S</shortName>
        <shortName evidence="10">GSHase</shortName>
    </alternativeName>
    <alternativeName>
        <fullName evidence="10">Glutathione synthase</fullName>
    </alternativeName>
</protein>
<dbReference type="Gene3D" id="3.40.50.20">
    <property type="match status" value="1"/>
</dbReference>
<dbReference type="HAMAP" id="MF_00162">
    <property type="entry name" value="GSH_S"/>
    <property type="match status" value="1"/>
</dbReference>
<dbReference type="InterPro" id="IPR004215">
    <property type="entry name" value="GSHS_N"/>
</dbReference>
<gene>
    <name evidence="10" type="primary">gshB</name>
    <name evidence="12" type="ORF">DK869_01465</name>
</gene>
<evidence type="ECO:0000256" key="4">
    <source>
        <dbReference type="ARBA" id="ARBA00022684"/>
    </source>
</evidence>
<evidence type="ECO:0000256" key="2">
    <source>
        <dbReference type="ARBA" id="ARBA00001946"/>
    </source>
</evidence>
<comment type="caution">
    <text evidence="12">The sequence shown here is derived from an EMBL/GenBank/DDBJ whole genome shotgun (WGS) entry which is preliminary data.</text>
</comment>
<keyword evidence="13" id="KW-1185">Reference proteome</keyword>
<proteinExistence type="inferred from homology"/>
<comment type="similarity">
    <text evidence="10">Belongs to the prokaryotic GSH synthase family.</text>
</comment>
<evidence type="ECO:0000256" key="7">
    <source>
        <dbReference type="ARBA" id="ARBA00022840"/>
    </source>
</evidence>
<dbReference type="EC" id="6.3.2.3" evidence="10"/>
<reference evidence="12 13" key="1">
    <citation type="submission" date="2018-05" db="EMBL/GenBank/DDBJ databases">
        <title>Reference genomes for bee gut microbiota database.</title>
        <authorList>
            <person name="Ellegaard K.M."/>
        </authorList>
    </citation>
    <scope>NUCLEOTIDE SEQUENCE [LARGE SCALE GENOMIC DNA]</scope>
    <source>
        <strain evidence="12 13">ESL0284</strain>
    </source>
</reference>
<organism evidence="12 13">
    <name type="scientific">Commensalibacter melissae</name>
    <dbReference type="NCBI Taxonomy" id="2070537"/>
    <lineage>
        <taxon>Bacteria</taxon>
        <taxon>Pseudomonadati</taxon>
        <taxon>Pseudomonadota</taxon>
        <taxon>Alphaproteobacteria</taxon>
        <taxon>Acetobacterales</taxon>
        <taxon>Acetobacteraceae</taxon>
    </lineage>
</organism>
<comment type="catalytic activity">
    <reaction evidence="10">
        <text>gamma-L-glutamyl-L-cysteine + glycine + ATP = glutathione + ADP + phosphate + H(+)</text>
        <dbReference type="Rhea" id="RHEA:13557"/>
        <dbReference type="ChEBI" id="CHEBI:15378"/>
        <dbReference type="ChEBI" id="CHEBI:30616"/>
        <dbReference type="ChEBI" id="CHEBI:43474"/>
        <dbReference type="ChEBI" id="CHEBI:57305"/>
        <dbReference type="ChEBI" id="CHEBI:57925"/>
        <dbReference type="ChEBI" id="CHEBI:58173"/>
        <dbReference type="ChEBI" id="CHEBI:456216"/>
        <dbReference type="EC" id="6.3.2.3"/>
    </reaction>
</comment>
<dbReference type="PANTHER" id="PTHR21621:SF4">
    <property type="entry name" value="GLUTATHIONE SYNTHETASE"/>
    <property type="match status" value="1"/>
</dbReference>
<keyword evidence="3 10" id="KW-0436">Ligase</keyword>
<dbReference type="InterPro" id="IPR011761">
    <property type="entry name" value="ATP-grasp"/>
</dbReference>
<feature type="domain" description="ATP-grasp" evidence="11">
    <location>
        <begin position="131"/>
        <end position="316"/>
    </location>
</feature>
<keyword evidence="8" id="KW-0460">Magnesium</keyword>
<dbReference type="PANTHER" id="PTHR21621">
    <property type="entry name" value="RIBOSOMAL PROTEIN S6 MODIFICATION PROTEIN"/>
    <property type="match status" value="1"/>
</dbReference>
<keyword evidence="4 10" id="KW-0317">Glutathione biosynthesis</keyword>
<evidence type="ECO:0000259" key="11">
    <source>
        <dbReference type="PROSITE" id="PS50975"/>
    </source>
</evidence>
<sequence>MLKIAVQMDPLEKINIHGDSTFALMLEAQARGYSLFVYSVNSLSLFNNEKSKYVTARGRKVNIQKVTGDHVKFGEVETVNLADFDVLLMRQDPPFDMGYITATHILERIHGVGKDKVFVVNNPKSVRNSPEKLMATFWPELMPPTLVSRDVETIRMFREEYKDIVVKPLFGNGGVGVFRIQDEDENFNALLEMQFSISNEPLMVQRYEPSVKRGDKRIILVDGEPIGAINRVPQKGDMRSNMHVGGVAEKTQLTERDLYICSKIGKTLKEQGLIFVGIDVLGDYLTEINVTSPTGLQELDRFNQMNSAACIWNVIESYL</sequence>
<keyword evidence="9" id="KW-0464">Manganese</keyword>
<dbReference type="Proteomes" id="UP000247565">
    <property type="component" value="Unassembled WGS sequence"/>
</dbReference>
<dbReference type="NCBIfam" id="NF003573">
    <property type="entry name" value="PRK05246.1"/>
    <property type="match status" value="1"/>
</dbReference>
<evidence type="ECO:0000313" key="13">
    <source>
        <dbReference type="Proteomes" id="UP000247565"/>
    </source>
</evidence>
<accession>A0A318N3E6</accession>
<dbReference type="GO" id="GO:0046872">
    <property type="term" value="F:metal ion binding"/>
    <property type="evidence" value="ECO:0007669"/>
    <property type="project" value="UniProtKB-KW"/>
</dbReference>
<keyword evidence="6 10" id="KW-0547">Nucleotide-binding</keyword>
<comment type="pathway">
    <text evidence="10">Sulfur metabolism; glutathione biosynthesis; glutathione from L-cysteine and L-glutamate: step 2/2.</text>
</comment>
<dbReference type="GO" id="GO:0005524">
    <property type="term" value="F:ATP binding"/>
    <property type="evidence" value="ECO:0007669"/>
    <property type="project" value="UniProtKB-UniRule"/>
</dbReference>
<evidence type="ECO:0000256" key="1">
    <source>
        <dbReference type="ARBA" id="ARBA00001936"/>
    </source>
</evidence>
<dbReference type="OrthoDB" id="9785415at2"/>
<evidence type="ECO:0000256" key="3">
    <source>
        <dbReference type="ARBA" id="ARBA00022598"/>
    </source>
</evidence>
<comment type="cofactor">
    <cofactor evidence="2">
        <name>Mg(2+)</name>
        <dbReference type="ChEBI" id="CHEBI:18420"/>
    </cofactor>
</comment>
<name>A0A318N3E6_9PROT</name>
<dbReference type="Pfam" id="PF02951">
    <property type="entry name" value="GSH-S_N"/>
    <property type="match status" value="1"/>
</dbReference>
<dbReference type="InterPro" id="IPR016185">
    <property type="entry name" value="PreATP-grasp_dom_sf"/>
</dbReference>
<dbReference type="RefSeq" id="WP_110438226.1">
    <property type="nucleotide sequence ID" value="NZ_CP046393.1"/>
</dbReference>
<evidence type="ECO:0000313" key="12">
    <source>
        <dbReference type="EMBL" id="PXZ01707.1"/>
    </source>
</evidence>
<evidence type="ECO:0000256" key="9">
    <source>
        <dbReference type="ARBA" id="ARBA00023211"/>
    </source>
</evidence>
<keyword evidence="7 10" id="KW-0067">ATP-binding</keyword>
<evidence type="ECO:0000256" key="8">
    <source>
        <dbReference type="ARBA" id="ARBA00022842"/>
    </source>
</evidence>
<comment type="cofactor">
    <cofactor evidence="1">
        <name>Mn(2+)</name>
        <dbReference type="ChEBI" id="CHEBI:29035"/>
    </cofactor>
</comment>
<dbReference type="PROSITE" id="PS50975">
    <property type="entry name" value="ATP_GRASP"/>
    <property type="match status" value="1"/>
</dbReference>
<dbReference type="AlphaFoldDB" id="A0A318N3E6"/>
<evidence type="ECO:0000256" key="5">
    <source>
        <dbReference type="ARBA" id="ARBA00022723"/>
    </source>
</evidence>
<dbReference type="Gene3D" id="3.30.470.20">
    <property type="entry name" value="ATP-grasp fold, B domain"/>
    <property type="match status" value="1"/>
</dbReference>
<dbReference type="UniPathway" id="UPA00142">
    <property type="reaction ID" value="UER00210"/>
</dbReference>
<keyword evidence="5" id="KW-0479">Metal-binding</keyword>
<dbReference type="SUPFAM" id="SSF52440">
    <property type="entry name" value="PreATP-grasp domain"/>
    <property type="match status" value="1"/>
</dbReference>
<evidence type="ECO:0000256" key="6">
    <source>
        <dbReference type="ARBA" id="ARBA00022741"/>
    </source>
</evidence>
<dbReference type="NCBIfam" id="TIGR01380">
    <property type="entry name" value="glut_syn"/>
    <property type="match status" value="1"/>
</dbReference>
<dbReference type="Gene3D" id="3.30.1490.20">
    <property type="entry name" value="ATP-grasp fold, A domain"/>
    <property type="match status" value="1"/>
</dbReference>
<dbReference type="GO" id="GO:0005737">
    <property type="term" value="C:cytoplasm"/>
    <property type="evidence" value="ECO:0007669"/>
    <property type="project" value="TreeGrafter"/>
</dbReference>
<dbReference type="Pfam" id="PF02955">
    <property type="entry name" value="GSH-S_ATP"/>
    <property type="match status" value="1"/>
</dbReference>
<dbReference type="InterPro" id="IPR004218">
    <property type="entry name" value="GSHS_ATP-bd"/>
</dbReference>
<dbReference type="GO" id="GO:0004363">
    <property type="term" value="F:glutathione synthase activity"/>
    <property type="evidence" value="ECO:0007669"/>
    <property type="project" value="UniProtKB-UniRule"/>
</dbReference>
<dbReference type="SUPFAM" id="SSF56059">
    <property type="entry name" value="Glutathione synthetase ATP-binding domain-like"/>
    <property type="match status" value="1"/>
</dbReference>